<evidence type="ECO:0000313" key="3">
    <source>
        <dbReference type="Proteomes" id="UP000575241"/>
    </source>
</evidence>
<dbReference type="InterPro" id="IPR002934">
    <property type="entry name" value="Polymerase_NTP_transf_dom"/>
</dbReference>
<dbReference type="EMBL" id="JACHLN010000005">
    <property type="protein sequence ID" value="MBB4841320.1"/>
    <property type="molecule type" value="Genomic_DNA"/>
</dbReference>
<keyword evidence="3" id="KW-1185">Reference proteome</keyword>
<feature type="domain" description="HEPN" evidence="1">
    <location>
        <begin position="171"/>
        <end position="291"/>
    </location>
</feature>
<dbReference type="SUPFAM" id="SSF81301">
    <property type="entry name" value="Nucleotidyltransferase"/>
    <property type="match status" value="1"/>
</dbReference>
<dbReference type="SUPFAM" id="SSF81593">
    <property type="entry name" value="Nucleotidyltransferase substrate binding subunit/domain"/>
    <property type="match status" value="1"/>
</dbReference>
<dbReference type="InterPro" id="IPR007842">
    <property type="entry name" value="HEPN_dom"/>
</dbReference>
<dbReference type="RefSeq" id="WP_184170892.1">
    <property type="nucleotide sequence ID" value="NZ_JACHLN010000005.1"/>
</dbReference>
<dbReference type="Proteomes" id="UP000575241">
    <property type="component" value="Unassembled WGS sequence"/>
</dbReference>
<organism evidence="2 3">
    <name type="scientific">Sphingomonas kyeonggiensis</name>
    <dbReference type="NCBI Taxonomy" id="1268553"/>
    <lineage>
        <taxon>Bacteria</taxon>
        <taxon>Pseudomonadati</taxon>
        <taxon>Pseudomonadota</taxon>
        <taxon>Alphaproteobacteria</taxon>
        <taxon>Sphingomonadales</taxon>
        <taxon>Sphingomonadaceae</taxon>
        <taxon>Sphingomonas</taxon>
    </lineage>
</organism>
<comment type="caution">
    <text evidence="2">The sequence shown here is derived from an EMBL/GenBank/DDBJ whole genome shotgun (WGS) entry which is preliminary data.</text>
</comment>
<reference evidence="2 3" key="1">
    <citation type="submission" date="2020-08" db="EMBL/GenBank/DDBJ databases">
        <title>Functional genomics of gut bacteria from endangered species of beetles.</title>
        <authorList>
            <person name="Carlos-Shanley C."/>
        </authorList>
    </citation>
    <scope>NUCLEOTIDE SEQUENCE [LARGE SCALE GENOMIC DNA]</scope>
    <source>
        <strain evidence="2 3">S00224</strain>
    </source>
</reference>
<dbReference type="Gene3D" id="3.30.460.10">
    <property type="entry name" value="Beta Polymerase, domain 2"/>
    <property type="match status" value="1"/>
</dbReference>
<evidence type="ECO:0000259" key="1">
    <source>
        <dbReference type="PROSITE" id="PS50910"/>
    </source>
</evidence>
<dbReference type="Pfam" id="PF01909">
    <property type="entry name" value="NTP_transf_2"/>
    <property type="match status" value="1"/>
</dbReference>
<dbReference type="Pfam" id="PF05168">
    <property type="entry name" value="HEPN"/>
    <property type="match status" value="1"/>
</dbReference>
<sequence>MKTDLDHLPERKRRELEQVVKILFEEFEDALAGRNAPHRKAGRILKVILFGSYARGDWVEDPVGGYFSDFDLLVVVNHDELADVAEYWTAAEDHLVREYVTTKRLKTQVGFIVHSLTDVNRQLKHGRYFFTDIVRDGIALYEAPDHPFAQPEPLSEAAAVEEARGYFDKWFPSAEGFLDTSRYATGKGRLNEAAFLLHQATERFYHCLLLVRTLYSPKSHKLNFLRDLCEELEPRVIAAWPRDTKFAQRCFELLRRAYVDARYSPHYKITAEELAWLIERVTILQDLVRTACDERLRGEPT</sequence>
<name>A0A7W7K6I0_9SPHN</name>
<dbReference type="SMART" id="SM00748">
    <property type="entry name" value="HEPN"/>
    <property type="match status" value="1"/>
</dbReference>
<dbReference type="PROSITE" id="PS50910">
    <property type="entry name" value="HEPN"/>
    <property type="match status" value="1"/>
</dbReference>
<evidence type="ECO:0000313" key="2">
    <source>
        <dbReference type="EMBL" id="MBB4841320.1"/>
    </source>
</evidence>
<protein>
    <submittedName>
        <fullName evidence="2">Putative nucleotidyltransferase/HEPN domain-containing protein</fullName>
    </submittedName>
</protein>
<dbReference type="CDD" id="cd05403">
    <property type="entry name" value="NT_KNTase_like"/>
    <property type="match status" value="1"/>
</dbReference>
<dbReference type="GO" id="GO:0016779">
    <property type="term" value="F:nucleotidyltransferase activity"/>
    <property type="evidence" value="ECO:0007669"/>
    <property type="project" value="InterPro"/>
</dbReference>
<keyword evidence="2" id="KW-0808">Transferase</keyword>
<dbReference type="PANTHER" id="PTHR33933:SF1">
    <property type="entry name" value="PROTEIN ADENYLYLTRANSFERASE MNTA-RELATED"/>
    <property type="match status" value="1"/>
</dbReference>
<proteinExistence type="predicted"/>
<dbReference type="InterPro" id="IPR052548">
    <property type="entry name" value="Type_VII_TA_antitoxin"/>
</dbReference>
<dbReference type="PANTHER" id="PTHR33933">
    <property type="entry name" value="NUCLEOTIDYLTRANSFERASE"/>
    <property type="match status" value="1"/>
</dbReference>
<dbReference type="AlphaFoldDB" id="A0A7W7K6I0"/>
<gene>
    <name evidence="2" type="ORF">HNP52_004422</name>
</gene>
<dbReference type="InterPro" id="IPR043519">
    <property type="entry name" value="NT_sf"/>
</dbReference>
<accession>A0A7W7K6I0</accession>
<dbReference type="Gene3D" id="1.20.120.330">
    <property type="entry name" value="Nucleotidyltransferases domain 2"/>
    <property type="match status" value="1"/>
</dbReference>